<evidence type="ECO:0000313" key="4">
    <source>
        <dbReference type="Proteomes" id="UP000219050"/>
    </source>
</evidence>
<evidence type="ECO:0000256" key="1">
    <source>
        <dbReference type="SAM" id="SignalP"/>
    </source>
</evidence>
<proteinExistence type="predicted"/>
<dbReference type="InterPro" id="IPR025924">
    <property type="entry name" value="YHYH_dom"/>
</dbReference>
<dbReference type="AlphaFoldDB" id="A0A291M0N3"/>
<keyword evidence="1" id="KW-0732">Signal</keyword>
<feature type="signal peptide" evidence="1">
    <location>
        <begin position="1"/>
        <end position="28"/>
    </location>
</feature>
<feature type="domain" description="YHYH" evidence="2">
    <location>
        <begin position="226"/>
        <end position="266"/>
    </location>
</feature>
<feature type="chain" id="PRO_5012538901" description="YHYH domain-containing protein" evidence="1">
    <location>
        <begin position="29"/>
        <end position="339"/>
    </location>
</feature>
<gene>
    <name evidence="3" type="ORF">CBW24_10945</name>
</gene>
<dbReference type="Pfam" id="PF14240">
    <property type="entry name" value="YHYH"/>
    <property type="match status" value="2"/>
</dbReference>
<evidence type="ECO:0000259" key="2">
    <source>
        <dbReference type="Pfam" id="PF14240"/>
    </source>
</evidence>
<reference evidence="3 4" key="1">
    <citation type="submission" date="2017-05" db="EMBL/GenBank/DDBJ databases">
        <title>Comparative genomic and metabolic analysis of manganese-oxidizing mechanisms in Celeribater manganoxidans DY25T: its adaption to the environment of polymetallic nodule.</title>
        <authorList>
            <person name="Wang X."/>
        </authorList>
    </citation>
    <scope>NUCLEOTIDE SEQUENCE [LARGE SCALE GENOMIC DNA]</scope>
    <source>
        <strain evidence="3 4">DY25</strain>
    </source>
</reference>
<dbReference type="KEGG" id="cmag:CBW24_10945"/>
<dbReference type="RefSeq" id="WP_088661599.1">
    <property type="nucleotide sequence ID" value="NZ_CP021404.1"/>
</dbReference>
<dbReference type="OrthoDB" id="9796530at2"/>
<keyword evidence="4" id="KW-1185">Reference proteome</keyword>
<accession>A0A291M0N3</accession>
<protein>
    <recommendedName>
        <fullName evidence="2">YHYH domain-containing protein</fullName>
    </recommendedName>
</protein>
<sequence>MSRTALYTTVAATAVTAVTVLQVSSAHAQNGPDKPVDTSAAVASAEWADNVTITVDDAEQTFTFQSDGIPDHGFAEKYLIPTDPTNQPFANKPADFFDVVNSADYFTETPIDTTITTVPTYTDEATQTSLGRIGVALSGAQLFNDYEDMERAVVALDDQVVHDHVAFLDDCNGHTLVDGSNYHYHGIPVCLTSRLEVEGEHSRMLGVLEDGFPVYANQDMNGAPIGNDSLDECSGHVGPTPEFPDGTYHYHLTADEAPYMIDCYHGEIEQASFGGPDNGPDFAAAAEQLGVSEQILMEALGTSMPPDFAAAAAQLGVSEDDLRAALPAPAQGQGQAGRP</sequence>
<dbReference type="Proteomes" id="UP000219050">
    <property type="component" value="Chromosome"/>
</dbReference>
<organism evidence="3 4">
    <name type="scientific">Pacificitalea manganoxidans</name>
    <dbReference type="NCBI Taxonomy" id="1411902"/>
    <lineage>
        <taxon>Bacteria</taxon>
        <taxon>Pseudomonadati</taxon>
        <taxon>Pseudomonadota</taxon>
        <taxon>Alphaproteobacteria</taxon>
        <taxon>Rhodobacterales</taxon>
        <taxon>Paracoccaceae</taxon>
        <taxon>Pacificitalea</taxon>
    </lineage>
</organism>
<name>A0A291M0N3_9RHOB</name>
<evidence type="ECO:0000313" key="3">
    <source>
        <dbReference type="EMBL" id="ATI42470.1"/>
    </source>
</evidence>
<feature type="domain" description="YHYH" evidence="2">
    <location>
        <begin position="114"/>
        <end position="218"/>
    </location>
</feature>
<dbReference type="EMBL" id="CP021404">
    <property type="protein sequence ID" value="ATI42470.1"/>
    <property type="molecule type" value="Genomic_DNA"/>
</dbReference>